<dbReference type="EMBL" id="BGPR01000468">
    <property type="protein sequence ID" value="GBM21831.1"/>
    <property type="molecule type" value="Genomic_DNA"/>
</dbReference>
<reference evidence="2 3" key="1">
    <citation type="journal article" date="2019" name="Sci. Rep.">
        <title>Orb-weaving spider Araneus ventricosus genome elucidates the spidroin gene catalogue.</title>
        <authorList>
            <person name="Kono N."/>
            <person name="Nakamura H."/>
            <person name="Ohtoshi R."/>
            <person name="Moran D.A.P."/>
            <person name="Shinohara A."/>
            <person name="Yoshida Y."/>
            <person name="Fujiwara M."/>
            <person name="Mori M."/>
            <person name="Tomita M."/>
            <person name="Arakawa K."/>
        </authorList>
    </citation>
    <scope>NUCLEOTIDE SEQUENCE [LARGE SCALE GENOMIC DNA]</scope>
</reference>
<evidence type="ECO:0000256" key="1">
    <source>
        <dbReference type="SAM" id="MobiDB-lite"/>
    </source>
</evidence>
<gene>
    <name evidence="2" type="ORF">AVEN_32827_1</name>
</gene>
<keyword evidence="3" id="KW-1185">Reference proteome</keyword>
<dbReference type="AlphaFoldDB" id="A0A4Y2DYK0"/>
<evidence type="ECO:0000313" key="3">
    <source>
        <dbReference type="Proteomes" id="UP000499080"/>
    </source>
</evidence>
<feature type="compositionally biased region" description="Polar residues" evidence="1">
    <location>
        <begin position="75"/>
        <end position="103"/>
    </location>
</feature>
<sequence length="103" mass="11995">MLKNNPIFYFCCQHPFSSTNAKPTAMNKVDQLVMFETNRKLKRLATNQMSDQRQQRLATLRNSQKASRLRRIDQLQPQTTNNADNDAKNSTQSRNSHLCNCDY</sequence>
<accession>A0A4Y2DYK0</accession>
<feature type="region of interest" description="Disordered" evidence="1">
    <location>
        <begin position="45"/>
        <end position="103"/>
    </location>
</feature>
<evidence type="ECO:0000313" key="2">
    <source>
        <dbReference type="EMBL" id="GBM21831.1"/>
    </source>
</evidence>
<proteinExistence type="predicted"/>
<comment type="caution">
    <text evidence="2">The sequence shown here is derived from an EMBL/GenBank/DDBJ whole genome shotgun (WGS) entry which is preliminary data.</text>
</comment>
<dbReference type="Proteomes" id="UP000499080">
    <property type="component" value="Unassembled WGS sequence"/>
</dbReference>
<protein>
    <submittedName>
        <fullName evidence="2">Uncharacterized protein</fullName>
    </submittedName>
</protein>
<feature type="compositionally biased region" description="Polar residues" evidence="1">
    <location>
        <begin position="45"/>
        <end position="66"/>
    </location>
</feature>
<organism evidence="2 3">
    <name type="scientific">Araneus ventricosus</name>
    <name type="common">Orbweaver spider</name>
    <name type="synonym">Epeira ventricosa</name>
    <dbReference type="NCBI Taxonomy" id="182803"/>
    <lineage>
        <taxon>Eukaryota</taxon>
        <taxon>Metazoa</taxon>
        <taxon>Ecdysozoa</taxon>
        <taxon>Arthropoda</taxon>
        <taxon>Chelicerata</taxon>
        <taxon>Arachnida</taxon>
        <taxon>Araneae</taxon>
        <taxon>Araneomorphae</taxon>
        <taxon>Entelegynae</taxon>
        <taxon>Araneoidea</taxon>
        <taxon>Araneidae</taxon>
        <taxon>Araneus</taxon>
    </lineage>
</organism>
<name>A0A4Y2DYK0_ARAVE</name>